<reference evidence="1" key="1">
    <citation type="submission" date="2014-11" db="EMBL/GenBank/DDBJ databases">
        <authorList>
            <person name="Amaro Gonzalez C."/>
        </authorList>
    </citation>
    <scope>NUCLEOTIDE SEQUENCE</scope>
</reference>
<dbReference type="AlphaFoldDB" id="A0A0E9VZV7"/>
<protein>
    <submittedName>
        <fullName evidence="1">Uncharacterized protein</fullName>
    </submittedName>
</protein>
<evidence type="ECO:0000313" key="1">
    <source>
        <dbReference type="EMBL" id="JAH83684.1"/>
    </source>
</evidence>
<name>A0A0E9VZV7_ANGAN</name>
<dbReference type="EMBL" id="GBXM01024893">
    <property type="protein sequence ID" value="JAH83684.1"/>
    <property type="molecule type" value="Transcribed_RNA"/>
</dbReference>
<proteinExistence type="predicted"/>
<accession>A0A0E9VZV7</accession>
<reference evidence="1" key="2">
    <citation type="journal article" date="2015" name="Fish Shellfish Immunol.">
        <title>Early steps in the European eel (Anguilla anguilla)-Vibrio vulnificus interaction in the gills: Role of the RtxA13 toxin.</title>
        <authorList>
            <person name="Callol A."/>
            <person name="Pajuelo D."/>
            <person name="Ebbesson L."/>
            <person name="Teles M."/>
            <person name="MacKenzie S."/>
            <person name="Amaro C."/>
        </authorList>
    </citation>
    <scope>NUCLEOTIDE SEQUENCE</scope>
</reference>
<organism evidence="1">
    <name type="scientific">Anguilla anguilla</name>
    <name type="common">European freshwater eel</name>
    <name type="synonym">Muraena anguilla</name>
    <dbReference type="NCBI Taxonomy" id="7936"/>
    <lineage>
        <taxon>Eukaryota</taxon>
        <taxon>Metazoa</taxon>
        <taxon>Chordata</taxon>
        <taxon>Craniata</taxon>
        <taxon>Vertebrata</taxon>
        <taxon>Euteleostomi</taxon>
        <taxon>Actinopterygii</taxon>
        <taxon>Neopterygii</taxon>
        <taxon>Teleostei</taxon>
        <taxon>Anguilliformes</taxon>
        <taxon>Anguillidae</taxon>
        <taxon>Anguilla</taxon>
    </lineage>
</organism>
<sequence>MKFSMQDVRKDHIDMKQCTLCIV</sequence>